<protein>
    <recommendedName>
        <fullName evidence="4 10">2-dehydropantoate 2-reductase</fullName>
        <ecNumber evidence="3 10">1.1.1.169</ecNumber>
    </recommendedName>
    <alternativeName>
        <fullName evidence="8 10">Ketopantoate reductase</fullName>
    </alternativeName>
</protein>
<evidence type="ECO:0000256" key="5">
    <source>
        <dbReference type="ARBA" id="ARBA00022655"/>
    </source>
</evidence>
<comment type="pathway">
    <text evidence="1 10">Cofactor biosynthesis; (R)-pantothenate biosynthesis; (R)-pantoate from 3-methyl-2-oxobutanoate: step 2/2.</text>
</comment>
<dbReference type="GO" id="GO:0005737">
    <property type="term" value="C:cytoplasm"/>
    <property type="evidence" value="ECO:0007669"/>
    <property type="project" value="TreeGrafter"/>
</dbReference>
<feature type="domain" description="Ketopantoate reductase N-terminal" evidence="11">
    <location>
        <begin position="18"/>
        <end position="160"/>
    </location>
</feature>
<dbReference type="Gene3D" id="3.40.50.720">
    <property type="entry name" value="NAD(P)-binding Rossmann-like Domain"/>
    <property type="match status" value="1"/>
</dbReference>
<dbReference type="STRING" id="488535.SAMN04487963_2684"/>
<evidence type="ECO:0000256" key="6">
    <source>
        <dbReference type="ARBA" id="ARBA00022857"/>
    </source>
</evidence>
<dbReference type="PANTHER" id="PTHR43765">
    <property type="entry name" value="2-DEHYDROPANTOATE 2-REDUCTASE-RELATED"/>
    <property type="match status" value="1"/>
</dbReference>
<dbReference type="Gene3D" id="1.10.1040.10">
    <property type="entry name" value="N-(1-d-carboxylethyl)-l-norvaline Dehydrogenase, domain 2"/>
    <property type="match status" value="1"/>
</dbReference>
<dbReference type="SUPFAM" id="SSF48179">
    <property type="entry name" value="6-phosphogluconate dehydrogenase C-terminal domain-like"/>
    <property type="match status" value="1"/>
</dbReference>
<evidence type="ECO:0000256" key="9">
    <source>
        <dbReference type="ARBA" id="ARBA00048793"/>
    </source>
</evidence>
<evidence type="ECO:0000256" key="7">
    <source>
        <dbReference type="ARBA" id="ARBA00023002"/>
    </source>
</evidence>
<dbReference type="OrthoDB" id="6530772at2"/>
<dbReference type="GO" id="GO:0050661">
    <property type="term" value="F:NADP binding"/>
    <property type="evidence" value="ECO:0007669"/>
    <property type="project" value="TreeGrafter"/>
</dbReference>
<dbReference type="EMBL" id="FOUE01000004">
    <property type="protein sequence ID" value="SFM49972.1"/>
    <property type="molecule type" value="Genomic_DNA"/>
</dbReference>
<dbReference type="RefSeq" id="WP_092023420.1">
    <property type="nucleotide sequence ID" value="NZ_FOUE01000004.1"/>
</dbReference>
<dbReference type="Pfam" id="PF08546">
    <property type="entry name" value="ApbA_C"/>
    <property type="match status" value="1"/>
</dbReference>
<name>A0A1I4RCF9_9GAMM</name>
<evidence type="ECO:0000256" key="2">
    <source>
        <dbReference type="ARBA" id="ARBA00007870"/>
    </source>
</evidence>
<evidence type="ECO:0000256" key="1">
    <source>
        <dbReference type="ARBA" id="ARBA00004994"/>
    </source>
</evidence>
<keyword evidence="5 10" id="KW-0566">Pantothenate biosynthesis</keyword>
<dbReference type="InterPro" id="IPR036291">
    <property type="entry name" value="NAD(P)-bd_dom_sf"/>
</dbReference>
<dbReference type="InterPro" id="IPR013332">
    <property type="entry name" value="KPR_N"/>
</dbReference>
<dbReference type="InterPro" id="IPR013328">
    <property type="entry name" value="6PGD_dom2"/>
</dbReference>
<reference evidence="14" key="1">
    <citation type="submission" date="2016-10" db="EMBL/GenBank/DDBJ databases">
        <authorList>
            <person name="Varghese N."/>
            <person name="Submissions S."/>
        </authorList>
    </citation>
    <scope>NUCLEOTIDE SEQUENCE [LARGE SCALE GENOMIC DNA]</scope>
    <source>
        <strain evidence="14">CGMCC 1.7061</strain>
    </source>
</reference>
<evidence type="ECO:0000259" key="11">
    <source>
        <dbReference type="Pfam" id="PF02558"/>
    </source>
</evidence>
<dbReference type="NCBIfam" id="TIGR00745">
    <property type="entry name" value="apbA_panE"/>
    <property type="match status" value="1"/>
</dbReference>
<evidence type="ECO:0000256" key="8">
    <source>
        <dbReference type="ARBA" id="ARBA00032024"/>
    </source>
</evidence>
<dbReference type="UniPathway" id="UPA00028">
    <property type="reaction ID" value="UER00004"/>
</dbReference>
<keyword evidence="14" id="KW-1185">Reference proteome</keyword>
<keyword evidence="7 10" id="KW-0560">Oxidoreductase</keyword>
<dbReference type="PANTHER" id="PTHR43765:SF2">
    <property type="entry name" value="2-DEHYDROPANTOATE 2-REDUCTASE"/>
    <property type="match status" value="1"/>
</dbReference>
<dbReference type="GO" id="GO:0008677">
    <property type="term" value="F:2-dehydropantoate 2-reductase activity"/>
    <property type="evidence" value="ECO:0007669"/>
    <property type="project" value="UniProtKB-EC"/>
</dbReference>
<dbReference type="Proteomes" id="UP000198519">
    <property type="component" value="Unassembled WGS sequence"/>
</dbReference>
<dbReference type="GO" id="GO:0015940">
    <property type="term" value="P:pantothenate biosynthetic process"/>
    <property type="evidence" value="ECO:0007669"/>
    <property type="project" value="UniProtKB-UniPathway"/>
</dbReference>
<evidence type="ECO:0000256" key="4">
    <source>
        <dbReference type="ARBA" id="ARBA00019465"/>
    </source>
</evidence>
<gene>
    <name evidence="13" type="ORF">SAMN04487963_2684</name>
</gene>
<dbReference type="Pfam" id="PF02558">
    <property type="entry name" value="ApbA"/>
    <property type="match status" value="1"/>
</dbReference>
<comment type="similarity">
    <text evidence="2 10">Belongs to the ketopantoate reductase family.</text>
</comment>
<evidence type="ECO:0000256" key="10">
    <source>
        <dbReference type="RuleBase" id="RU362068"/>
    </source>
</evidence>
<evidence type="ECO:0000259" key="12">
    <source>
        <dbReference type="Pfam" id="PF08546"/>
    </source>
</evidence>
<accession>A0A1I4RCF9</accession>
<keyword evidence="6 10" id="KW-0521">NADP</keyword>
<comment type="catalytic activity">
    <reaction evidence="9 10">
        <text>(R)-pantoate + NADP(+) = 2-dehydropantoate + NADPH + H(+)</text>
        <dbReference type="Rhea" id="RHEA:16233"/>
        <dbReference type="ChEBI" id="CHEBI:11561"/>
        <dbReference type="ChEBI" id="CHEBI:15378"/>
        <dbReference type="ChEBI" id="CHEBI:15980"/>
        <dbReference type="ChEBI" id="CHEBI:57783"/>
        <dbReference type="ChEBI" id="CHEBI:58349"/>
        <dbReference type="EC" id="1.1.1.169"/>
    </reaction>
</comment>
<dbReference type="AlphaFoldDB" id="A0A1I4RCF9"/>
<organism evidence="13 14">
    <name type="scientific">Marinobacter zhejiangensis</name>
    <dbReference type="NCBI Taxonomy" id="488535"/>
    <lineage>
        <taxon>Bacteria</taxon>
        <taxon>Pseudomonadati</taxon>
        <taxon>Pseudomonadota</taxon>
        <taxon>Gammaproteobacteria</taxon>
        <taxon>Pseudomonadales</taxon>
        <taxon>Marinobacteraceae</taxon>
        <taxon>Marinobacter</taxon>
    </lineage>
</organism>
<dbReference type="InterPro" id="IPR008927">
    <property type="entry name" value="6-PGluconate_DH-like_C_sf"/>
</dbReference>
<dbReference type="SUPFAM" id="SSF51735">
    <property type="entry name" value="NAD(P)-binding Rossmann-fold domains"/>
    <property type="match status" value="1"/>
</dbReference>
<evidence type="ECO:0000256" key="3">
    <source>
        <dbReference type="ARBA" id="ARBA00013014"/>
    </source>
</evidence>
<proteinExistence type="inferred from homology"/>
<dbReference type="InterPro" id="IPR013752">
    <property type="entry name" value="KPA_reductase"/>
</dbReference>
<dbReference type="InterPro" id="IPR003710">
    <property type="entry name" value="ApbA"/>
</dbReference>
<evidence type="ECO:0000313" key="13">
    <source>
        <dbReference type="EMBL" id="SFM49972.1"/>
    </source>
</evidence>
<dbReference type="EC" id="1.1.1.169" evidence="3 10"/>
<sequence length="314" mass="34111">MPAPRHQESTPANNGLTLILGAGAMGRLWAASLPAGQTRFLARAGTTPPAPYHYQFQNIHGDHQTVEVPFAQANDLPKASCLLVATKAPDTLAALKEHVSELPHYLPILLFQNGMGSQQQVAAQWPERPILAAVTTEGANRPTHEFTVHAGKGQTWLGPLTDAAVGIESKLLEHLSTSGLAIASEPNIQQRLWQKLIINAGINPFTAILNCANGDILQHPFYLDHIDALCLELQQLMAAEGMVPKSSIELRKNIEAVARATAANTSSMRADTLHKRPTEIDFINGYVTRRGKELGLDLAVNRMLTEQVKILTND</sequence>
<dbReference type="InterPro" id="IPR050838">
    <property type="entry name" value="Ketopantoate_reductase"/>
</dbReference>
<comment type="function">
    <text evidence="10">Catalyzes the NADPH-dependent reduction of ketopantoate into pantoic acid.</text>
</comment>
<feature type="domain" description="Ketopantoate reductase C-terminal" evidence="12">
    <location>
        <begin position="187"/>
        <end position="309"/>
    </location>
</feature>
<evidence type="ECO:0000313" key="14">
    <source>
        <dbReference type="Proteomes" id="UP000198519"/>
    </source>
</evidence>